<protein>
    <submittedName>
        <fullName evidence="7">BQ2448_2810 protein</fullName>
    </submittedName>
</protein>
<dbReference type="GO" id="GO:0008270">
    <property type="term" value="F:zinc ion binding"/>
    <property type="evidence" value="ECO:0007669"/>
    <property type="project" value="InterPro"/>
</dbReference>
<gene>
    <name evidence="7" type="ORF">BQ2448_2810</name>
</gene>
<evidence type="ECO:0000256" key="4">
    <source>
        <dbReference type="ARBA" id="ARBA00023163"/>
    </source>
</evidence>
<keyword evidence="8" id="KW-1185">Reference proteome</keyword>
<dbReference type="Proteomes" id="UP000198372">
    <property type="component" value="Unassembled WGS sequence"/>
</dbReference>
<dbReference type="GO" id="GO:0000981">
    <property type="term" value="F:DNA-binding transcription factor activity, RNA polymerase II-specific"/>
    <property type="evidence" value="ECO:0007669"/>
    <property type="project" value="InterPro"/>
</dbReference>
<sequence length="611" mass="68160">MLTTSLFPPLLDSSPAQAPLSLDEALSPLTVSTIHTALLLPPLDEIIEAIQTFCACYFQLGFICGPLFIARLRHNPDSVSPFLLTSLLAISARFTSSLVQRYGSQFHASEHFVNRAMEMVPVEWLTPSLEACQAFFLLAACDWGQGLGQRMLMDIATRMARVLRLHDEATYKLGPHPTRSETIETEMARRTFWIVHLHDNLYTRLNRPGSFFHFEITAFLPFDDEAYLQGLSPATRSSLKDTAAAVRAPETVFRPDRSLFTLMVQVTALWAKVARKACSIDQASVHGPWHCDGEYTTLRLELYQWEGQLPPRHRWSQDNLNHWRDKKQDLAFFVTNATLRLSHMVLYRLQVPLVASLGVYDPQYQNSLAERDLQLALSFVELVDMMAKEAFEAITYADVFFSTRSRSDGYSPFILYIVFVAGDIALYIHKFSILVDSVYTTKAEAMLTKCLDLLRGAVTAWPVAARWHTLLVEAWTNESHDPIGDFPNLFGGISCPSPMFCAPFKRASCDVPAAPSALSCSGNTSSAMGLETEDGNLLQQFTHFSPDEDASPLLSLGSFDCRCLALADPRFLPPPLASAEPPNELPCALAFPLPYHMTSFPALDLMGSELA</sequence>
<reference evidence="8" key="1">
    <citation type="submission" date="2016-09" db="EMBL/GenBank/DDBJ databases">
        <authorList>
            <person name="Jeantristanb JTB J.-T."/>
            <person name="Ricardo R."/>
        </authorList>
    </citation>
    <scope>NUCLEOTIDE SEQUENCE [LARGE SCALE GENOMIC DNA]</scope>
</reference>
<dbReference type="InterPro" id="IPR007219">
    <property type="entry name" value="XnlR_reg_dom"/>
</dbReference>
<proteinExistence type="predicted"/>
<keyword evidence="4" id="KW-0804">Transcription</keyword>
<evidence type="ECO:0000256" key="1">
    <source>
        <dbReference type="ARBA" id="ARBA00004123"/>
    </source>
</evidence>
<dbReference type="GO" id="GO:0006351">
    <property type="term" value="P:DNA-templated transcription"/>
    <property type="evidence" value="ECO:0007669"/>
    <property type="project" value="InterPro"/>
</dbReference>
<name>A0A238FBJ7_9BASI</name>
<evidence type="ECO:0000256" key="5">
    <source>
        <dbReference type="ARBA" id="ARBA00023242"/>
    </source>
</evidence>
<organism evidence="7 8">
    <name type="scientific">Microbotryum intermedium</name>
    <dbReference type="NCBI Taxonomy" id="269621"/>
    <lineage>
        <taxon>Eukaryota</taxon>
        <taxon>Fungi</taxon>
        <taxon>Dikarya</taxon>
        <taxon>Basidiomycota</taxon>
        <taxon>Pucciniomycotina</taxon>
        <taxon>Microbotryomycetes</taxon>
        <taxon>Microbotryales</taxon>
        <taxon>Microbotryaceae</taxon>
        <taxon>Microbotryum</taxon>
    </lineage>
</organism>
<dbReference type="OrthoDB" id="2399539at2759"/>
<dbReference type="GO" id="GO:0005634">
    <property type="term" value="C:nucleus"/>
    <property type="evidence" value="ECO:0007669"/>
    <property type="project" value="UniProtKB-SubCell"/>
</dbReference>
<evidence type="ECO:0000256" key="2">
    <source>
        <dbReference type="ARBA" id="ARBA00022723"/>
    </source>
</evidence>
<dbReference type="PANTHER" id="PTHR47338">
    <property type="entry name" value="ZN(II)2CYS6 TRANSCRIPTION FACTOR (EUROFUNG)-RELATED"/>
    <property type="match status" value="1"/>
</dbReference>
<dbReference type="InterPro" id="IPR050815">
    <property type="entry name" value="TF_fung"/>
</dbReference>
<keyword evidence="3" id="KW-0805">Transcription regulation</keyword>
<dbReference type="STRING" id="269621.A0A238FBJ7"/>
<dbReference type="EMBL" id="FMSP01000007">
    <property type="protein sequence ID" value="SCV71222.1"/>
    <property type="molecule type" value="Genomic_DNA"/>
</dbReference>
<evidence type="ECO:0000256" key="3">
    <source>
        <dbReference type="ARBA" id="ARBA00023015"/>
    </source>
</evidence>
<evidence type="ECO:0000259" key="6">
    <source>
        <dbReference type="Pfam" id="PF04082"/>
    </source>
</evidence>
<evidence type="ECO:0000313" key="7">
    <source>
        <dbReference type="EMBL" id="SCV71222.1"/>
    </source>
</evidence>
<evidence type="ECO:0000313" key="8">
    <source>
        <dbReference type="Proteomes" id="UP000198372"/>
    </source>
</evidence>
<feature type="domain" description="Xylanolytic transcriptional activator regulatory" evidence="6">
    <location>
        <begin position="62"/>
        <end position="305"/>
    </location>
</feature>
<accession>A0A238FBJ7</accession>
<dbReference type="AlphaFoldDB" id="A0A238FBJ7"/>
<keyword evidence="2" id="KW-0479">Metal-binding</keyword>
<dbReference type="CDD" id="cd12148">
    <property type="entry name" value="fungal_TF_MHR"/>
    <property type="match status" value="1"/>
</dbReference>
<dbReference type="Pfam" id="PF04082">
    <property type="entry name" value="Fungal_trans"/>
    <property type="match status" value="1"/>
</dbReference>
<dbReference type="GO" id="GO:0003677">
    <property type="term" value="F:DNA binding"/>
    <property type="evidence" value="ECO:0007669"/>
    <property type="project" value="InterPro"/>
</dbReference>
<comment type="subcellular location">
    <subcellularLocation>
        <location evidence="1">Nucleus</location>
    </subcellularLocation>
</comment>
<dbReference type="PANTHER" id="PTHR47338:SF5">
    <property type="entry name" value="ZN(II)2CYS6 TRANSCRIPTION FACTOR (EUROFUNG)"/>
    <property type="match status" value="1"/>
</dbReference>
<keyword evidence="5" id="KW-0539">Nucleus</keyword>